<dbReference type="EMBL" id="JAPFGC010000002">
    <property type="protein sequence ID" value="MDA0178622.1"/>
    <property type="molecule type" value="Genomic_DNA"/>
</dbReference>
<comment type="subcellular location">
    <subcellularLocation>
        <location evidence="1">Membrane</location>
        <topology evidence="1">Multi-pass membrane protein</topology>
    </subcellularLocation>
</comment>
<keyword evidence="2 5" id="KW-0812">Transmembrane</keyword>
<dbReference type="InterPro" id="IPR010432">
    <property type="entry name" value="RDD"/>
</dbReference>
<keyword evidence="8" id="KW-1185">Reference proteome</keyword>
<keyword evidence="3 5" id="KW-1133">Transmembrane helix</keyword>
<protein>
    <submittedName>
        <fullName evidence="7">RDD family protein</fullName>
    </submittedName>
</protein>
<evidence type="ECO:0000256" key="3">
    <source>
        <dbReference type="ARBA" id="ARBA00022989"/>
    </source>
</evidence>
<dbReference type="Pfam" id="PF06271">
    <property type="entry name" value="RDD"/>
    <property type="match status" value="1"/>
</dbReference>
<keyword evidence="4 5" id="KW-0472">Membrane</keyword>
<evidence type="ECO:0000256" key="5">
    <source>
        <dbReference type="SAM" id="Phobius"/>
    </source>
</evidence>
<organism evidence="7 8">
    <name type="scientific">Mesoflavibacter profundi</name>
    <dbReference type="NCBI Taxonomy" id="2708110"/>
    <lineage>
        <taxon>Bacteria</taxon>
        <taxon>Pseudomonadati</taxon>
        <taxon>Bacteroidota</taxon>
        <taxon>Flavobacteriia</taxon>
        <taxon>Flavobacteriales</taxon>
        <taxon>Flavobacteriaceae</taxon>
        <taxon>Mesoflavibacter</taxon>
    </lineage>
</organism>
<sequence>MKVTNKVFSNLFLASENERAENFGIDFTISSFIALIVIYFTYTNIKIAFVIYLLVRFIYYFSFEVIFSRTPGKFETLTLVVNSEGNKPSIFQLLTRNITRFISIFSGVSDNERAIHDSISNTFVIKDNTLRKIEFKKIAYLILNVSLFIYLLFIVIEYFSAEYQINSKTTIDISIIVLTIVCISILYKWIKNNF</sequence>
<evidence type="ECO:0000313" key="8">
    <source>
        <dbReference type="Proteomes" id="UP001149142"/>
    </source>
</evidence>
<feature type="transmembrane region" description="Helical" evidence="5">
    <location>
        <begin position="138"/>
        <end position="159"/>
    </location>
</feature>
<evidence type="ECO:0000256" key="4">
    <source>
        <dbReference type="ARBA" id="ARBA00023136"/>
    </source>
</evidence>
<gene>
    <name evidence="7" type="ORF">OOZ35_14055</name>
</gene>
<name>A0ABT4S3H6_9FLAO</name>
<dbReference type="RefSeq" id="WP_270005863.1">
    <property type="nucleotide sequence ID" value="NZ_CAXQEU010000010.1"/>
</dbReference>
<accession>A0ABT4S3H6</accession>
<evidence type="ECO:0000256" key="2">
    <source>
        <dbReference type="ARBA" id="ARBA00022692"/>
    </source>
</evidence>
<proteinExistence type="predicted"/>
<evidence type="ECO:0000259" key="6">
    <source>
        <dbReference type="Pfam" id="PF06271"/>
    </source>
</evidence>
<evidence type="ECO:0000313" key="7">
    <source>
        <dbReference type="EMBL" id="MDA0178622.1"/>
    </source>
</evidence>
<feature type="domain" description="RDD" evidence="6">
    <location>
        <begin position="27"/>
        <end position="154"/>
    </location>
</feature>
<comment type="caution">
    <text evidence="7">The sequence shown here is derived from an EMBL/GenBank/DDBJ whole genome shotgun (WGS) entry which is preliminary data.</text>
</comment>
<reference evidence="7" key="1">
    <citation type="submission" date="2022-11" db="EMBL/GenBank/DDBJ databases">
        <title>Refractory cell wall polysaccharides provide important carbon source for microbial heterotrophs in the hadal ocean.</title>
        <authorList>
            <person name="Zhu X."/>
        </authorList>
    </citation>
    <scope>NUCLEOTIDE SEQUENCE</scope>
    <source>
        <strain evidence="7">MTRN7</strain>
    </source>
</reference>
<feature type="transmembrane region" description="Helical" evidence="5">
    <location>
        <begin position="171"/>
        <end position="190"/>
    </location>
</feature>
<evidence type="ECO:0000256" key="1">
    <source>
        <dbReference type="ARBA" id="ARBA00004141"/>
    </source>
</evidence>
<dbReference type="Proteomes" id="UP001149142">
    <property type="component" value="Unassembled WGS sequence"/>
</dbReference>